<dbReference type="CDD" id="cd01335">
    <property type="entry name" value="Radical_SAM"/>
    <property type="match status" value="1"/>
</dbReference>
<dbReference type="Gene3D" id="3.40.50.12110">
    <property type="match status" value="1"/>
</dbReference>
<dbReference type="GO" id="GO:0051539">
    <property type="term" value="F:4 iron, 4 sulfur cluster binding"/>
    <property type="evidence" value="ECO:0007669"/>
    <property type="project" value="TreeGrafter"/>
</dbReference>
<dbReference type="GO" id="GO:0042601">
    <property type="term" value="C:endospore-forming forespore"/>
    <property type="evidence" value="ECO:0007669"/>
    <property type="project" value="TreeGrafter"/>
</dbReference>
<dbReference type="AlphaFoldDB" id="A0A1G6JY77"/>
<accession>A0A1G6JY77</accession>
<protein>
    <submittedName>
        <fullName evidence="1">Spore photoproduct lyase</fullName>
    </submittedName>
</protein>
<dbReference type="SUPFAM" id="SSF102114">
    <property type="entry name" value="Radical SAM enzymes"/>
    <property type="match status" value="1"/>
</dbReference>
<dbReference type="GO" id="GO:1904047">
    <property type="term" value="F:S-adenosyl-L-methionine binding"/>
    <property type="evidence" value="ECO:0007669"/>
    <property type="project" value="TreeGrafter"/>
</dbReference>
<name>A0A1G6JY77_9ACTN</name>
<evidence type="ECO:0000313" key="1">
    <source>
        <dbReference type="EMBL" id="SDC23739.1"/>
    </source>
</evidence>
<dbReference type="PANTHER" id="PTHR37822:SF2">
    <property type="entry name" value="SPORE PHOTOPRODUCT LYASE"/>
    <property type="match status" value="1"/>
</dbReference>
<organism evidence="1 2">
    <name type="scientific">Geodermatophilus telluris</name>
    <dbReference type="NCBI Taxonomy" id="1190417"/>
    <lineage>
        <taxon>Bacteria</taxon>
        <taxon>Bacillati</taxon>
        <taxon>Actinomycetota</taxon>
        <taxon>Actinomycetes</taxon>
        <taxon>Geodermatophilales</taxon>
        <taxon>Geodermatophilaceae</taxon>
        <taxon>Geodermatophilus</taxon>
    </lineage>
</organism>
<evidence type="ECO:0000313" key="2">
    <source>
        <dbReference type="Proteomes" id="UP000199416"/>
    </source>
</evidence>
<dbReference type="Proteomes" id="UP000199416">
    <property type="component" value="Unassembled WGS sequence"/>
</dbReference>
<proteinExistence type="predicted"/>
<reference evidence="2" key="1">
    <citation type="submission" date="2016-10" db="EMBL/GenBank/DDBJ databases">
        <authorList>
            <person name="Varghese N."/>
            <person name="Submissions S."/>
        </authorList>
    </citation>
    <scope>NUCLEOTIDE SEQUENCE [LARGE SCALE GENOMIC DNA]</scope>
    <source>
        <strain evidence="2">DSM 45421</strain>
    </source>
</reference>
<dbReference type="PANTHER" id="PTHR37822">
    <property type="entry name" value="SPORE PHOTOPRODUCT LYASE-RELATED"/>
    <property type="match status" value="1"/>
</dbReference>
<keyword evidence="1" id="KW-0456">Lyase</keyword>
<dbReference type="InterPro" id="IPR049539">
    <property type="entry name" value="SPL"/>
</dbReference>
<dbReference type="STRING" id="1190417.SAMN05660690_1028"/>
<dbReference type="RefSeq" id="WP_245691823.1">
    <property type="nucleotide sequence ID" value="NZ_FMZF01000001.1"/>
</dbReference>
<dbReference type="Pfam" id="PF20903">
    <property type="entry name" value="SPL"/>
    <property type="match status" value="1"/>
</dbReference>
<sequence>MQGDPEHTRPAAGRGMGGTRRVLHQAMTALLTPPVAPSPADLTVLPAPSRLWTPKRVLVTRSAAERPHGQRVLARLEAAGVDGIELLRGDRLPSLRGDDDRAAFMAAKDTMALVVPPPSKRRLQPIPPSADFRLDLAEGCPAHCQYCYLAGSLGGPPITRVWADLDEVLDGLDGYVGRGTITSGTLERGGEGTTFEASCYTDPLAIEHLTGGLARMVEHFGTHEWAGPVQLRATTKFDDVAGLLALPHGGRTRLRFSVNASSVDRRFEGATAKVPARLRALSAVAAAGYPVGVTIAPIMPVEGWQEQYAELLDGIAAAVPAGHDLTVECITHRFTPGSKETLLDWYPRTRLEMDESRRTTKRGKFGSVKHVYRKETMAELRGWFEPEVAERLPEARLLYWT</sequence>
<dbReference type="GO" id="GO:0003913">
    <property type="term" value="F:DNA photolyase activity"/>
    <property type="evidence" value="ECO:0007669"/>
    <property type="project" value="TreeGrafter"/>
</dbReference>
<gene>
    <name evidence="1" type="ORF">SAMN05660690_1028</name>
</gene>
<dbReference type="InterPro" id="IPR058240">
    <property type="entry name" value="rSAM_sf"/>
</dbReference>
<dbReference type="EMBL" id="FMZF01000001">
    <property type="protein sequence ID" value="SDC23739.1"/>
    <property type="molecule type" value="Genomic_DNA"/>
</dbReference>
<dbReference type="Gene3D" id="3.80.30.30">
    <property type="match status" value="1"/>
</dbReference>
<keyword evidence="2" id="KW-1185">Reference proteome</keyword>